<dbReference type="PANTHER" id="PTHR21402:SF5">
    <property type="entry name" value="GAMETOCYTE SPECIFIC FACTOR 1"/>
    <property type="match status" value="1"/>
</dbReference>
<evidence type="ECO:0000256" key="2">
    <source>
        <dbReference type="ARBA" id="ARBA00022771"/>
    </source>
</evidence>
<reference evidence="5 6" key="1">
    <citation type="journal article" date="2017" name="Curr. Biol.">
        <title>The Evolution of Venom by Co-option of Single-Copy Genes.</title>
        <authorList>
            <person name="Martinson E.O."/>
            <person name="Mrinalini"/>
            <person name="Kelkar Y.D."/>
            <person name="Chang C.H."/>
            <person name="Werren J.H."/>
        </authorList>
    </citation>
    <scope>NUCLEOTIDE SEQUENCE [LARGE SCALE GENOMIC DNA]</scope>
    <source>
        <strain evidence="5 6">Alberta</strain>
        <tissue evidence="5">Whole body</tissue>
    </source>
</reference>
<protein>
    <recommendedName>
        <fullName evidence="4">CHHC U11-48K-type domain-containing protein</fullName>
    </recommendedName>
</protein>
<keyword evidence="3" id="KW-0862">Zinc</keyword>
<dbReference type="InterPro" id="IPR022776">
    <property type="entry name" value="TRM13/UPF0224_CHHC_Znf_dom"/>
</dbReference>
<evidence type="ECO:0000313" key="6">
    <source>
        <dbReference type="Proteomes" id="UP000215335"/>
    </source>
</evidence>
<feature type="domain" description="CHHC U11-48K-type" evidence="4">
    <location>
        <begin position="39"/>
        <end position="66"/>
    </location>
</feature>
<dbReference type="PANTHER" id="PTHR21402">
    <property type="entry name" value="GAMETOCYTE SPECIFIC FACTOR 1-RELATED"/>
    <property type="match status" value="1"/>
</dbReference>
<dbReference type="GO" id="GO:0008270">
    <property type="term" value="F:zinc ion binding"/>
    <property type="evidence" value="ECO:0007669"/>
    <property type="project" value="UniProtKB-KW"/>
</dbReference>
<sequence length="138" mass="15938">MSSQENLEVCPFDKSHRIRGSRMAYHVRRCANNHPEIKLEICPYNSRHILHPQQLSEHLRSCPTKEFANPDKIVETMPETSGVIIPVQPEFVAVDEAVEAWVVDEGPSPLEGVRERPNAERLFRQARRSENRCQFFST</sequence>
<evidence type="ECO:0000256" key="1">
    <source>
        <dbReference type="ARBA" id="ARBA00022723"/>
    </source>
</evidence>
<dbReference type="Proteomes" id="UP000215335">
    <property type="component" value="Unassembled WGS sequence"/>
</dbReference>
<name>A0A232EDK4_9HYME</name>
<feature type="domain" description="CHHC U11-48K-type" evidence="4">
    <location>
        <begin position="7"/>
        <end position="34"/>
    </location>
</feature>
<dbReference type="EMBL" id="NNAY01006190">
    <property type="protein sequence ID" value="OXU16446.1"/>
    <property type="molecule type" value="Genomic_DNA"/>
</dbReference>
<dbReference type="Pfam" id="PF05253">
    <property type="entry name" value="zf-U11-48K"/>
    <property type="match status" value="2"/>
</dbReference>
<dbReference type="AlphaFoldDB" id="A0A232EDK4"/>
<comment type="caution">
    <text evidence="5">The sequence shown here is derived from an EMBL/GenBank/DDBJ whole genome shotgun (WGS) entry which is preliminary data.</text>
</comment>
<organism evidence="5 6">
    <name type="scientific">Trichomalopsis sarcophagae</name>
    <dbReference type="NCBI Taxonomy" id="543379"/>
    <lineage>
        <taxon>Eukaryota</taxon>
        <taxon>Metazoa</taxon>
        <taxon>Ecdysozoa</taxon>
        <taxon>Arthropoda</taxon>
        <taxon>Hexapoda</taxon>
        <taxon>Insecta</taxon>
        <taxon>Pterygota</taxon>
        <taxon>Neoptera</taxon>
        <taxon>Endopterygota</taxon>
        <taxon>Hymenoptera</taxon>
        <taxon>Apocrita</taxon>
        <taxon>Proctotrupomorpha</taxon>
        <taxon>Chalcidoidea</taxon>
        <taxon>Pteromalidae</taxon>
        <taxon>Pteromalinae</taxon>
        <taxon>Trichomalopsis</taxon>
    </lineage>
</organism>
<accession>A0A232EDK4</accession>
<evidence type="ECO:0000313" key="5">
    <source>
        <dbReference type="EMBL" id="OXU16446.1"/>
    </source>
</evidence>
<dbReference type="SUPFAM" id="SSF57667">
    <property type="entry name" value="beta-beta-alpha zinc fingers"/>
    <property type="match status" value="1"/>
</dbReference>
<proteinExistence type="predicted"/>
<dbReference type="InterPro" id="IPR036236">
    <property type="entry name" value="Znf_C2H2_sf"/>
</dbReference>
<dbReference type="OrthoDB" id="5839404at2759"/>
<evidence type="ECO:0000259" key="4">
    <source>
        <dbReference type="PROSITE" id="PS51800"/>
    </source>
</evidence>
<keyword evidence="6" id="KW-1185">Reference proteome</keyword>
<dbReference type="PROSITE" id="PS51800">
    <property type="entry name" value="ZF_CHHC_U11_48K"/>
    <property type="match status" value="2"/>
</dbReference>
<keyword evidence="2" id="KW-0863">Zinc-finger</keyword>
<dbReference type="InterPro" id="IPR051591">
    <property type="entry name" value="UPF0224_FAM112_RNA_Proc"/>
</dbReference>
<evidence type="ECO:0000256" key="3">
    <source>
        <dbReference type="ARBA" id="ARBA00022833"/>
    </source>
</evidence>
<keyword evidence="1" id="KW-0479">Metal-binding</keyword>
<gene>
    <name evidence="5" type="ORF">TSAR_014869</name>
</gene>